<accession>A0A9P0TS20</accession>
<sequence length="73" mass="8041">MADTDTETLENGNATLSAEEEERLKQRPADIDALIGNGPRCGDYVITVIDYEMGIIEVILEYMNVFTISLVCG</sequence>
<proteinExistence type="predicted"/>
<protein>
    <submittedName>
        <fullName evidence="2">Uncharacterized protein</fullName>
    </submittedName>
</protein>
<evidence type="ECO:0000313" key="3">
    <source>
        <dbReference type="Proteomes" id="UP001152562"/>
    </source>
</evidence>
<evidence type="ECO:0000256" key="1">
    <source>
        <dbReference type="SAM" id="MobiDB-lite"/>
    </source>
</evidence>
<gene>
    <name evidence="2" type="ORF">PIBRA_LOCUS10515</name>
</gene>
<dbReference type="Proteomes" id="UP001152562">
    <property type="component" value="Unassembled WGS sequence"/>
</dbReference>
<name>A0A9P0TS20_PIEBR</name>
<feature type="region of interest" description="Disordered" evidence="1">
    <location>
        <begin position="1"/>
        <end position="24"/>
    </location>
</feature>
<comment type="caution">
    <text evidence="2">The sequence shown here is derived from an EMBL/GenBank/DDBJ whole genome shotgun (WGS) entry which is preliminary data.</text>
</comment>
<keyword evidence="3" id="KW-1185">Reference proteome</keyword>
<evidence type="ECO:0000313" key="2">
    <source>
        <dbReference type="EMBL" id="CAH4034321.1"/>
    </source>
</evidence>
<organism evidence="2 3">
    <name type="scientific">Pieris brassicae</name>
    <name type="common">White butterfly</name>
    <name type="synonym">Large white butterfly</name>
    <dbReference type="NCBI Taxonomy" id="7116"/>
    <lineage>
        <taxon>Eukaryota</taxon>
        <taxon>Metazoa</taxon>
        <taxon>Ecdysozoa</taxon>
        <taxon>Arthropoda</taxon>
        <taxon>Hexapoda</taxon>
        <taxon>Insecta</taxon>
        <taxon>Pterygota</taxon>
        <taxon>Neoptera</taxon>
        <taxon>Endopterygota</taxon>
        <taxon>Lepidoptera</taxon>
        <taxon>Glossata</taxon>
        <taxon>Ditrysia</taxon>
        <taxon>Papilionoidea</taxon>
        <taxon>Pieridae</taxon>
        <taxon>Pierinae</taxon>
        <taxon>Pieris</taxon>
    </lineage>
</organism>
<dbReference type="EMBL" id="CALOZG010000040">
    <property type="protein sequence ID" value="CAH4034321.1"/>
    <property type="molecule type" value="Genomic_DNA"/>
</dbReference>
<reference evidence="2" key="1">
    <citation type="submission" date="2022-05" db="EMBL/GenBank/DDBJ databases">
        <authorList>
            <person name="Okamura Y."/>
        </authorList>
    </citation>
    <scope>NUCLEOTIDE SEQUENCE</scope>
</reference>
<dbReference type="AlphaFoldDB" id="A0A9P0TS20"/>